<gene>
    <name evidence="2" type="ORF">XELAEV_18022447mg</name>
</gene>
<dbReference type="EMBL" id="CM004472">
    <property type="protein sequence ID" value="OCT84289.1"/>
    <property type="molecule type" value="Genomic_DNA"/>
</dbReference>
<dbReference type="InterPro" id="IPR026960">
    <property type="entry name" value="RVT-Znf"/>
</dbReference>
<evidence type="ECO:0000313" key="3">
    <source>
        <dbReference type="Proteomes" id="UP000694892"/>
    </source>
</evidence>
<evidence type="ECO:0000313" key="2">
    <source>
        <dbReference type="EMBL" id="OCT84289.1"/>
    </source>
</evidence>
<dbReference type="Pfam" id="PF13966">
    <property type="entry name" value="zf-RVT"/>
    <property type="match status" value="1"/>
</dbReference>
<name>A0A974HN69_XENLA</name>
<sequence>MLSPIQFMVNPNPGQDVPLQALLQVPIKDNRPKVNPILGNVKWVFAKTSQIIANVDPSTPLWDNTKLYRVAELNPPQSWIDRGICIIADVWQQNKPITFQELKQRWDIPSSHWLFYMSLRPKLVEWHKTRHLEPRDHLVIALLNLNKSQGMISKICKLLCMHRCKEKPLKCREQWETDLGELTDTEWSIALKAPSLISFIPRHKIMQLYMLHRAYYTRSRLSKMYPILTPQCLRCKQAVGDLMHTLWSCPGLQEYWKEALNVLEEIKGQDNLYDPKLCLLNIQSGNGQVAHPTPLLSKALFQIRRLITIYWKMEAPPNSSPMDH</sequence>
<proteinExistence type="predicted"/>
<reference evidence="3" key="1">
    <citation type="journal article" date="2016" name="Nature">
        <title>Genome evolution in the allotetraploid frog Xenopus laevis.</title>
        <authorList>
            <person name="Session A.M."/>
            <person name="Uno Y."/>
            <person name="Kwon T."/>
            <person name="Chapman J.A."/>
            <person name="Toyoda A."/>
            <person name="Takahashi S."/>
            <person name="Fukui A."/>
            <person name="Hikosaka A."/>
            <person name="Suzuki A."/>
            <person name="Kondo M."/>
            <person name="van Heeringen S.J."/>
            <person name="Quigley I."/>
            <person name="Heinz S."/>
            <person name="Ogino H."/>
            <person name="Ochi H."/>
            <person name="Hellsten U."/>
            <person name="Lyons J.B."/>
            <person name="Simakov O."/>
            <person name="Putnam N."/>
            <person name="Stites J."/>
            <person name="Kuroki Y."/>
            <person name="Tanaka T."/>
            <person name="Michiue T."/>
            <person name="Watanabe M."/>
            <person name="Bogdanovic O."/>
            <person name="Lister R."/>
            <person name="Georgiou G."/>
            <person name="Paranjpe S.S."/>
            <person name="van Kruijsbergen I."/>
            <person name="Shu S."/>
            <person name="Carlson J."/>
            <person name="Kinoshita T."/>
            <person name="Ohta Y."/>
            <person name="Mawaribuchi S."/>
            <person name="Jenkins J."/>
            <person name="Grimwood J."/>
            <person name="Schmutz J."/>
            <person name="Mitros T."/>
            <person name="Mozaffari S.V."/>
            <person name="Suzuki Y."/>
            <person name="Haramoto Y."/>
            <person name="Yamamoto T.S."/>
            <person name="Takagi C."/>
            <person name="Heald R."/>
            <person name="Miller K."/>
            <person name="Haudenschild C."/>
            <person name="Kitzman J."/>
            <person name="Nakayama T."/>
            <person name="Izutsu Y."/>
            <person name="Robert J."/>
            <person name="Fortriede J."/>
            <person name="Burns K."/>
            <person name="Lotay V."/>
            <person name="Karimi K."/>
            <person name="Yasuoka Y."/>
            <person name="Dichmann D.S."/>
            <person name="Flajnik M.F."/>
            <person name="Houston D.W."/>
            <person name="Shendure J."/>
            <person name="DuPasquier L."/>
            <person name="Vize P.D."/>
            <person name="Zorn A.M."/>
            <person name="Ito M."/>
            <person name="Marcotte E.M."/>
            <person name="Wallingford J.B."/>
            <person name="Ito Y."/>
            <person name="Asashima M."/>
            <person name="Ueno N."/>
            <person name="Matsuda Y."/>
            <person name="Veenstra G.J."/>
            <person name="Fujiyama A."/>
            <person name="Harland R.M."/>
            <person name="Taira M."/>
            <person name="Rokhsar D.S."/>
        </authorList>
    </citation>
    <scope>NUCLEOTIDE SEQUENCE [LARGE SCALE GENOMIC DNA]</scope>
    <source>
        <strain evidence="3">J</strain>
    </source>
</reference>
<dbReference type="Proteomes" id="UP000694892">
    <property type="component" value="Chromosome 4L"/>
</dbReference>
<dbReference type="OMA" id="CAKHRIV"/>
<accession>A0A974HN69</accession>
<protein>
    <recommendedName>
        <fullName evidence="1">Reverse transcriptase zinc-binding domain-containing protein</fullName>
    </recommendedName>
</protein>
<organism evidence="2 3">
    <name type="scientific">Xenopus laevis</name>
    <name type="common">African clawed frog</name>
    <dbReference type="NCBI Taxonomy" id="8355"/>
    <lineage>
        <taxon>Eukaryota</taxon>
        <taxon>Metazoa</taxon>
        <taxon>Chordata</taxon>
        <taxon>Craniata</taxon>
        <taxon>Vertebrata</taxon>
        <taxon>Euteleostomi</taxon>
        <taxon>Amphibia</taxon>
        <taxon>Batrachia</taxon>
        <taxon>Anura</taxon>
        <taxon>Pipoidea</taxon>
        <taxon>Pipidae</taxon>
        <taxon>Xenopodinae</taxon>
        <taxon>Xenopus</taxon>
        <taxon>Xenopus</taxon>
    </lineage>
</organism>
<evidence type="ECO:0000259" key="1">
    <source>
        <dbReference type="Pfam" id="PF13966"/>
    </source>
</evidence>
<feature type="domain" description="Reverse transcriptase zinc-binding" evidence="1">
    <location>
        <begin position="199"/>
        <end position="256"/>
    </location>
</feature>
<dbReference type="AlphaFoldDB" id="A0A974HN69"/>